<dbReference type="InterPro" id="IPR046540">
    <property type="entry name" value="DMFA2_C"/>
</dbReference>
<gene>
    <name evidence="2" type="ORF">HEP81_02043</name>
</gene>
<evidence type="ECO:0000313" key="3">
    <source>
        <dbReference type="Proteomes" id="UP000516422"/>
    </source>
</evidence>
<evidence type="ECO:0000313" key="2">
    <source>
        <dbReference type="EMBL" id="QNT92369.1"/>
    </source>
</evidence>
<dbReference type="KEGG" id="sgf:HEP81_02043"/>
<protein>
    <recommendedName>
        <fullName evidence="1">N,N-dimethylformamidase beta subunit-like C-terminal domain-containing protein</fullName>
    </recommendedName>
</protein>
<dbReference type="Proteomes" id="UP000516422">
    <property type="component" value="Chromosome"/>
</dbReference>
<evidence type="ECO:0000259" key="1">
    <source>
        <dbReference type="Pfam" id="PF20254"/>
    </source>
</evidence>
<proteinExistence type="predicted"/>
<reference evidence="2 3" key="1">
    <citation type="submission" date="2020-04" db="EMBL/GenBank/DDBJ databases">
        <title>Characterization and engineering of Streptomyces griseofuscus DSM40191 as a potential heterologous host for expression of BGCs.</title>
        <authorList>
            <person name="Gren T."/>
            <person name="Whitford C.M."/>
            <person name="Mohite O.S."/>
            <person name="Joergensen T.S."/>
            <person name="Nielsen J.B."/>
            <person name="Lee S.Y."/>
            <person name="Weber T."/>
        </authorList>
    </citation>
    <scope>NUCLEOTIDE SEQUENCE [LARGE SCALE GENOMIC DNA]</scope>
    <source>
        <strain evidence="2 3">DSM 40191</strain>
    </source>
</reference>
<dbReference type="EMBL" id="CP051006">
    <property type="protein sequence ID" value="QNT92369.1"/>
    <property type="molecule type" value="Genomic_DNA"/>
</dbReference>
<sequence length="438" mass="47489">MSTINGYCARPSVRAGEVLRLHIATSASRFRVDFYRCGAAPEHAGHAEWPGRAADPGTFDGDWQWPAYEFLVPPDWRSGVYVAVLATEADYRTPSMDSREARILLVVTPAAPSGRKILYKIPTFTYQAYNTAGGGSLYSASRVTMRRPGGGVGGPVKGLPDPYEAASPRQTFAHWDAPFIAWMEANGLESDFCTDLDLHEGRLLYDGYHLLLSTGHDEYWSAEGRRNVTAFRDAGGNIANFGANTCWWRVDVAPRGAGLSCDKFPPGASASTDPDSSYGCPDHWWESEPENTLLGVSYRNGGGHWEGPRAPLGFTVTEGHHWIFSGTGLKTGDVFGREAALVGYECDGATYELDAVGRPRPTGQDGTPENFEILGIAPLPPDWSFPAREPTTSPRAATLGLYTAAGTVFTAATTDWARLLATDPQVACITRNVITRLS</sequence>
<accession>A0A7H1PWD9</accession>
<dbReference type="AlphaFoldDB" id="A0A7H1PWD9"/>
<organism evidence="2 3">
    <name type="scientific">Streptomyces griseofuscus</name>
    <dbReference type="NCBI Taxonomy" id="146922"/>
    <lineage>
        <taxon>Bacteria</taxon>
        <taxon>Bacillati</taxon>
        <taxon>Actinomycetota</taxon>
        <taxon>Actinomycetes</taxon>
        <taxon>Kitasatosporales</taxon>
        <taxon>Streptomycetaceae</taxon>
        <taxon>Streptomyces</taxon>
    </lineage>
</organism>
<name>A0A7H1PWD9_9ACTN</name>
<dbReference type="GeneID" id="91461636"/>
<dbReference type="Pfam" id="PF20254">
    <property type="entry name" value="DMFA2_C"/>
    <property type="match status" value="1"/>
</dbReference>
<dbReference type="RefSeq" id="WP_037662429.1">
    <property type="nucleotide sequence ID" value="NZ_CP051006.1"/>
</dbReference>
<feature type="domain" description="N,N-dimethylformamidase beta subunit-like C-terminal" evidence="1">
    <location>
        <begin position="53"/>
        <end position="421"/>
    </location>
</feature>